<organism evidence="8 9">
    <name type="scientific">Mariniflexile fucanivorans</name>
    <dbReference type="NCBI Taxonomy" id="264023"/>
    <lineage>
        <taxon>Bacteria</taxon>
        <taxon>Pseudomonadati</taxon>
        <taxon>Bacteroidota</taxon>
        <taxon>Flavobacteriia</taxon>
        <taxon>Flavobacteriales</taxon>
        <taxon>Flavobacteriaceae</taxon>
        <taxon>Mariniflexile</taxon>
    </lineage>
</organism>
<keyword evidence="4" id="KW-0472">Membrane</keyword>
<evidence type="ECO:0000256" key="3">
    <source>
        <dbReference type="ARBA" id="ARBA00022729"/>
    </source>
</evidence>
<dbReference type="InterPro" id="IPR012944">
    <property type="entry name" value="SusD_RagB_dom"/>
</dbReference>
<dbReference type="EMBL" id="SLUP01000005">
    <property type="protein sequence ID" value="TCL65577.1"/>
    <property type="molecule type" value="Genomic_DNA"/>
</dbReference>
<reference evidence="8 9" key="1">
    <citation type="submission" date="2019-03" db="EMBL/GenBank/DDBJ databases">
        <title>Genomic Encyclopedia of Type Strains, Phase IV (KMG-IV): sequencing the most valuable type-strain genomes for metagenomic binning, comparative biology and taxonomic classification.</title>
        <authorList>
            <person name="Goeker M."/>
        </authorList>
    </citation>
    <scope>NUCLEOTIDE SEQUENCE [LARGE SCALE GENOMIC DNA]</scope>
    <source>
        <strain evidence="8 9">DSM 18792</strain>
    </source>
</reference>
<comment type="caution">
    <text evidence="8">The sequence shown here is derived from an EMBL/GenBank/DDBJ whole genome shotgun (WGS) entry which is preliminary data.</text>
</comment>
<dbReference type="SUPFAM" id="SSF48452">
    <property type="entry name" value="TPR-like"/>
    <property type="match status" value="1"/>
</dbReference>
<accession>A0A4V2QDW7</accession>
<comment type="similarity">
    <text evidence="2">Belongs to the SusD family.</text>
</comment>
<protein>
    <submittedName>
        <fullName evidence="8">Putative outer membrane starch-binding protein</fullName>
    </submittedName>
</protein>
<evidence type="ECO:0000259" key="7">
    <source>
        <dbReference type="Pfam" id="PF14322"/>
    </source>
</evidence>
<gene>
    <name evidence="8" type="ORF">EV196_105240</name>
</gene>
<dbReference type="Pfam" id="PF07980">
    <property type="entry name" value="SusD_RagB"/>
    <property type="match status" value="1"/>
</dbReference>
<evidence type="ECO:0000313" key="8">
    <source>
        <dbReference type="EMBL" id="TCL65577.1"/>
    </source>
</evidence>
<evidence type="ECO:0000256" key="4">
    <source>
        <dbReference type="ARBA" id="ARBA00023136"/>
    </source>
</evidence>
<evidence type="ECO:0000256" key="2">
    <source>
        <dbReference type="ARBA" id="ARBA00006275"/>
    </source>
</evidence>
<proteinExistence type="inferred from homology"/>
<dbReference type="InterPro" id="IPR033985">
    <property type="entry name" value="SusD-like_N"/>
</dbReference>
<dbReference type="GO" id="GO:0009279">
    <property type="term" value="C:cell outer membrane"/>
    <property type="evidence" value="ECO:0007669"/>
    <property type="project" value="UniProtKB-SubCell"/>
</dbReference>
<evidence type="ECO:0000259" key="6">
    <source>
        <dbReference type="Pfam" id="PF07980"/>
    </source>
</evidence>
<dbReference type="RefSeq" id="WP_132217987.1">
    <property type="nucleotide sequence ID" value="NZ_OX156936.1"/>
</dbReference>
<evidence type="ECO:0000256" key="5">
    <source>
        <dbReference type="ARBA" id="ARBA00023237"/>
    </source>
</evidence>
<dbReference type="OrthoDB" id="5694214at2"/>
<keyword evidence="5" id="KW-0998">Cell outer membrane</keyword>
<feature type="domain" description="RagB/SusD" evidence="6">
    <location>
        <begin position="306"/>
        <end position="570"/>
    </location>
</feature>
<name>A0A4V2QDW7_9FLAO</name>
<dbReference type="AlphaFoldDB" id="A0A4V2QDW7"/>
<dbReference type="Pfam" id="PF14322">
    <property type="entry name" value="SusD-like_3"/>
    <property type="match status" value="1"/>
</dbReference>
<dbReference type="PROSITE" id="PS51257">
    <property type="entry name" value="PROKAR_LIPOPROTEIN"/>
    <property type="match status" value="1"/>
</dbReference>
<evidence type="ECO:0000313" key="9">
    <source>
        <dbReference type="Proteomes" id="UP000295455"/>
    </source>
</evidence>
<sequence length="571" mass="63712">MKNILKLLILSSIFTLTSCEDFLDKIPLDTVSEASFYQNASDLQAAVNGFYNDLPGWASLGVGYNILPDSNTDMGLTEDPSNRLSGLSYDVPSSANASTWSWDEVREVNWLIDHLDQASASSGSEQTLIDQYSGEAYFFRAYYYFELLTRYGDLPIFAEYFDNNDTEYVFAGRDPRNEVVDFMLSDLDKAISLMQSFPEISGHPRISKEVAQLFKARVALYEGTWEKYHNGTPFGVAGSDGTRFLQIAASAAEAVMNSGVFSLHGDYSSLFNQVGLSGNSEVMLWRDFNSVTLGIANVLQKSWPNRCGYTKFAVDSYLAADGLPTAISAVDGSNKDLNTIEIGRDPRLAALIMVPGDVVEVRDGVTTVWEYPNFNDANTGNTGYESQKYRNVNYVAAFNDFTEDTSKIIFRYAEALLIFAEAKAELGTITQTDLNKSINLLRARVNMPGITLGAIVTDPNWPNYGHTLTPIIYEVRRERTVELMAEGFRDDDLYRWRAHTLFDGDQPRGAFYNDGVVNTISITTPVDSDGFLLPFSNFGNYNFDETKAYLNPLPLDELQLNPNLTQNPGWE</sequence>
<evidence type="ECO:0000256" key="1">
    <source>
        <dbReference type="ARBA" id="ARBA00004442"/>
    </source>
</evidence>
<dbReference type="Proteomes" id="UP000295455">
    <property type="component" value="Unassembled WGS sequence"/>
</dbReference>
<keyword evidence="3" id="KW-0732">Signal</keyword>
<dbReference type="InterPro" id="IPR011990">
    <property type="entry name" value="TPR-like_helical_dom_sf"/>
</dbReference>
<keyword evidence="9" id="KW-1185">Reference proteome</keyword>
<feature type="domain" description="SusD-like N-terminal" evidence="7">
    <location>
        <begin position="102"/>
        <end position="220"/>
    </location>
</feature>
<dbReference type="Gene3D" id="1.25.40.390">
    <property type="match status" value="1"/>
</dbReference>
<comment type="subcellular location">
    <subcellularLocation>
        <location evidence="1">Cell outer membrane</location>
    </subcellularLocation>
</comment>